<evidence type="ECO:0000259" key="2">
    <source>
        <dbReference type="Pfam" id="PF13166"/>
    </source>
</evidence>
<gene>
    <name evidence="3" type="ORF">F3B85_18360</name>
</gene>
<evidence type="ECO:0000313" key="4">
    <source>
        <dbReference type="Proteomes" id="UP000478493"/>
    </source>
</evidence>
<feature type="domain" description="Protein CR006 P-loop" evidence="2">
    <location>
        <begin position="32"/>
        <end position="740"/>
    </location>
</feature>
<name>A0A5M5M5E3_BACOV</name>
<dbReference type="RefSeq" id="WP_004305778.1">
    <property type="nucleotide sequence ID" value="NZ_CABKQC010000007.1"/>
</dbReference>
<dbReference type="GO" id="GO:0006302">
    <property type="term" value="P:double-strand break repair"/>
    <property type="evidence" value="ECO:0007669"/>
    <property type="project" value="TreeGrafter"/>
</dbReference>
<sequence length="810" mass="94744">MFENFKKIKIKGGYFDEETELEFFKGDVPLSVVYGRNGSGKSTIARCLKQLSESEEERIEREENVARGEETDYIVNSEAPIADEHKSSVFVFDEDFLRNNVRVENDGLNAIVMLGEQVELDEKINAKNEELSRKAEEFNQQEELVKRYSNIGENISPRFYWNQIREGLREEGGWADIDRDLKGNTLKSRITDDLVNILMKMEEPAETYEQLRERVKADMWLYLESEDSQVIEWTIGKLMLPENLKDLTVLLESPLDSPQLTEREQRLMELLTKTSQEPQHFEQYHTLHMLEEGWTFCPLCLREITEKDRSSIAEVLTHLLNKEAEEFNIRLNDVYEQFTEIKTDMPEFPGNLNKTELHAAVTVKEELNKVLTTVREKIEQRKRNIYKPLKTPFTDKMDEAYSNVRTAWKTVLERVLKCVETFNETVNKRSKLFERVRHENNMLARKQLASALMGYKMALTNEDKDKRKLQVLKEQKNELVAAIKELKMQKERTDIALEYINKELQYVFYSNRKVKLTPGEGCYKLTVNGKEVKPKKISVGERNVLGLCYFFAMLFSGKRNEDKYTSEYLIVIDDPISSFDYGNRLGVMSLLRYQFSNIKRGNANSRLLVMSHDLQSVFDLVKIRSDLQGGRGEKKFLELENRKIKEQSVRNEYQKLLTHVYEYANCDCPEDLDEISEMGIGNIMRRMLEAFSSFCYNKPFETMMRSEGVISNIPEDKRVYYENFMCRLTLNGESHEEERAYTLSNFTPFFTKEEKLQTAKSVLLFLLYVNEPHIKAYLKPEVVARIESWKREESGWISTESSAIGGPERT</sequence>
<reference evidence="3 4" key="1">
    <citation type="journal article" date="2019" name="Nat. Med.">
        <title>A library of human gut bacterial isolates paired with longitudinal multiomics data enables mechanistic microbiome research.</title>
        <authorList>
            <person name="Poyet M."/>
            <person name="Groussin M."/>
            <person name="Gibbons S.M."/>
            <person name="Avila-Pacheco J."/>
            <person name="Jiang X."/>
            <person name="Kearney S.M."/>
            <person name="Perrotta A.R."/>
            <person name="Berdy B."/>
            <person name="Zhao S."/>
            <person name="Lieberman T.D."/>
            <person name="Swanson P.K."/>
            <person name="Smith M."/>
            <person name="Roesemann S."/>
            <person name="Alexander J.E."/>
            <person name="Rich S.A."/>
            <person name="Livny J."/>
            <person name="Vlamakis H."/>
            <person name="Clish C."/>
            <person name="Bullock K."/>
            <person name="Deik A."/>
            <person name="Scott J."/>
            <person name="Pierce K.A."/>
            <person name="Xavier R.J."/>
            <person name="Alm E.J."/>
        </authorList>
    </citation>
    <scope>NUCLEOTIDE SEQUENCE [LARGE SCALE GENOMIC DNA]</scope>
    <source>
        <strain evidence="3 4">BIOML-A41</strain>
    </source>
</reference>
<dbReference type="Proteomes" id="UP000478493">
    <property type="component" value="Unassembled WGS sequence"/>
</dbReference>
<feature type="coiled-coil region" evidence="1">
    <location>
        <begin position="117"/>
        <end position="144"/>
    </location>
</feature>
<protein>
    <submittedName>
        <fullName evidence="3">AAA family ATPase</fullName>
    </submittedName>
</protein>
<evidence type="ECO:0000313" key="3">
    <source>
        <dbReference type="EMBL" id="KAA4532128.1"/>
    </source>
</evidence>
<dbReference type="PANTHER" id="PTHR32182:SF0">
    <property type="entry name" value="DNA REPLICATION AND REPAIR PROTEIN RECF"/>
    <property type="match status" value="1"/>
</dbReference>
<dbReference type="GO" id="GO:0000731">
    <property type="term" value="P:DNA synthesis involved in DNA repair"/>
    <property type="evidence" value="ECO:0007669"/>
    <property type="project" value="TreeGrafter"/>
</dbReference>
<dbReference type="InterPro" id="IPR027417">
    <property type="entry name" value="P-loop_NTPase"/>
</dbReference>
<organism evidence="3 4">
    <name type="scientific">Bacteroides ovatus</name>
    <dbReference type="NCBI Taxonomy" id="28116"/>
    <lineage>
        <taxon>Bacteria</taxon>
        <taxon>Pseudomonadati</taxon>
        <taxon>Bacteroidota</taxon>
        <taxon>Bacteroidia</taxon>
        <taxon>Bacteroidales</taxon>
        <taxon>Bacteroidaceae</taxon>
        <taxon>Bacteroides</taxon>
    </lineage>
</organism>
<dbReference type="Pfam" id="PF13166">
    <property type="entry name" value="AAA_13"/>
    <property type="match status" value="1"/>
</dbReference>
<comment type="caution">
    <text evidence="3">The sequence shown here is derived from an EMBL/GenBank/DDBJ whole genome shotgun (WGS) entry which is preliminary data.</text>
</comment>
<evidence type="ECO:0000256" key="1">
    <source>
        <dbReference type="SAM" id="Coils"/>
    </source>
</evidence>
<dbReference type="SUPFAM" id="SSF52540">
    <property type="entry name" value="P-loop containing nucleoside triphosphate hydrolases"/>
    <property type="match status" value="1"/>
</dbReference>
<keyword evidence="1" id="KW-0175">Coiled coil</keyword>
<dbReference type="InterPro" id="IPR026866">
    <property type="entry name" value="CR006_AAA"/>
</dbReference>
<proteinExistence type="predicted"/>
<accession>A0A5M5M5E3</accession>
<dbReference type="EMBL" id="VWGP01000015">
    <property type="protein sequence ID" value="KAA4532128.1"/>
    <property type="molecule type" value="Genomic_DNA"/>
</dbReference>
<dbReference type="AlphaFoldDB" id="A0A5M5M5E3"/>
<dbReference type="PANTHER" id="PTHR32182">
    <property type="entry name" value="DNA REPLICATION AND REPAIR PROTEIN RECF"/>
    <property type="match status" value="1"/>
</dbReference>
<dbReference type="Gene3D" id="3.40.50.300">
    <property type="entry name" value="P-loop containing nucleotide triphosphate hydrolases"/>
    <property type="match status" value="2"/>
</dbReference>